<name>A0AAC8TBF4_9BACT</name>
<accession>A0AAC8TBF4</accession>
<dbReference type="EMBL" id="CP011509">
    <property type="protein sequence ID" value="AKI99789.1"/>
    <property type="molecule type" value="Genomic_DNA"/>
</dbReference>
<gene>
    <name evidence="1" type="ORF">AA314_01416</name>
</gene>
<proteinExistence type="predicted"/>
<evidence type="ECO:0000313" key="1">
    <source>
        <dbReference type="EMBL" id="AKI99789.1"/>
    </source>
</evidence>
<dbReference type="KEGG" id="age:AA314_01416"/>
<evidence type="ECO:0000313" key="2">
    <source>
        <dbReference type="Proteomes" id="UP000035579"/>
    </source>
</evidence>
<protein>
    <submittedName>
        <fullName evidence="1">Uncharacterized protein</fullName>
    </submittedName>
</protein>
<reference evidence="1 2" key="1">
    <citation type="submission" date="2015-05" db="EMBL/GenBank/DDBJ databases">
        <title>Genome assembly of Archangium gephyra DSM 2261.</title>
        <authorList>
            <person name="Sharma G."/>
            <person name="Subramanian S."/>
        </authorList>
    </citation>
    <scope>NUCLEOTIDE SEQUENCE [LARGE SCALE GENOMIC DNA]</scope>
    <source>
        <strain evidence="1 2">DSM 2261</strain>
    </source>
</reference>
<dbReference type="AlphaFoldDB" id="A0AAC8TBF4"/>
<organism evidence="1 2">
    <name type="scientific">Archangium gephyra</name>
    <dbReference type="NCBI Taxonomy" id="48"/>
    <lineage>
        <taxon>Bacteria</taxon>
        <taxon>Pseudomonadati</taxon>
        <taxon>Myxococcota</taxon>
        <taxon>Myxococcia</taxon>
        <taxon>Myxococcales</taxon>
        <taxon>Cystobacterineae</taxon>
        <taxon>Archangiaceae</taxon>
        <taxon>Archangium</taxon>
    </lineage>
</organism>
<sequence length="100" mass="10778">MPMSETSARETQAQVCHRCLMRLETSAGGVDLPRRIRATLAARGEAVHVKLTGCLGWCPVGRVSVQLRRAGELSEVVLLDPARDGAELLTHLSCPSTETP</sequence>
<dbReference type="Proteomes" id="UP000035579">
    <property type="component" value="Chromosome"/>
</dbReference>